<proteinExistence type="predicted"/>
<evidence type="ECO:0000259" key="2">
    <source>
        <dbReference type="Pfam" id="PF06725"/>
    </source>
</evidence>
<name>A0ABV7WS17_9GAMM</name>
<feature type="domain" description="3D" evidence="2">
    <location>
        <begin position="110"/>
        <end position="164"/>
    </location>
</feature>
<evidence type="ECO:0000313" key="4">
    <source>
        <dbReference type="Proteomes" id="UP001595710"/>
    </source>
</evidence>
<accession>A0ABV7WS17</accession>
<dbReference type="EMBL" id="JBHRYN010000012">
    <property type="protein sequence ID" value="MFC3702006.1"/>
    <property type="molecule type" value="Genomic_DNA"/>
</dbReference>
<dbReference type="Pfam" id="PF06725">
    <property type="entry name" value="3D"/>
    <property type="match status" value="1"/>
</dbReference>
<evidence type="ECO:0000256" key="1">
    <source>
        <dbReference type="SAM" id="SignalP"/>
    </source>
</evidence>
<dbReference type="InterPro" id="IPR036908">
    <property type="entry name" value="RlpA-like_sf"/>
</dbReference>
<dbReference type="RefSeq" id="WP_290281684.1">
    <property type="nucleotide sequence ID" value="NZ_JAUFQI010000001.1"/>
</dbReference>
<keyword evidence="1" id="KW-0732">Signal</keyword>
<organism evidence="3 4">
    <name type="scientific">Reinekea marina</name>
    <dbReference type="NCBI Taxonomy" id="1310421"/>
    <lineage>
        <taxon>Bacteria</taxon>
        <taxon>Pseudomonadati</taxon>
        <taxon>Pseudomonadota</taxon>
        <taxon>Gammaproteobacteria</taxon>
        <taxon>Oceanospirillales</taxon>
        <taxon>Saccharospirillaceae</taxon>
        <taxon>Reinekea</taxon>
    </lineage>
</organism>
<protein>
    <submittedName>
        <fullName evidence="3">3D domain-containing protein</fullName>
    </submittedName>
</protein>
<evidence type="ECO:0000313" key="3">
    <source>
        <dbReference type="EMBL" id="MFC3702006.1"/>
    </source>
</evidence>
<sequence>MNIRLINIIAFMLVATQSCASNAQLNSACSTNWKITGYYTPVESEYNGKNATITVTGIGTLSFNQSFLKDVKMEGWGKTRHDWYLGYYGQRWHKSNKPLNALGQALVIGTAATDHKYIGSGQQFYVNSSAELLQKQVFKAGDVGQKIRKKHVDIYTGEGSLAKIQTWELTGEGTICLI</sequence>
<dbReference type="SUPFAM" id="SSF50685">
    <property type="entry name" value="Barwin-like endoglucanases"/>
    <property type="match status" value="1"/>
</dbReference>
<dbReference type="PROSITE" id="PS51257">
    <property type="entry name" value="PROKAR_LIPOPROTEIN"/>
    <property type="match status" value="1"/>
</dbReference>
<feature type="signal peptide" evidence="1">
    <location>
        <begin position="1"/>
        <end position="20"/>
    </location>
</feature>
<reference evidence="4" key="1">
    <citation type="journal article" date="2019" name="Int. J. Syst. Evol. Microbiol.">
        <title>The Global Catalogue of Microorganisms (GCM) 10K type strain sequencing project: providing services to taxonomists for standard genome sequencing and annotation.</title>
        <authorList>
            <consortium name="The Broad Institute Genomics Platform"/>
            <consortium name="The Broad Institute Genome Sequencing Center for Infectious Disease"/>
            <person name="Wu L."/>
            <person name="Ma J."/>
        </authorList>
    </citation>
    <scope>NUCLEOTIDE SEQUENCE [LARGE SCALE GENOMIC DNA]</scope>
    <source>
        <strain evidence="4">CECT 8288</strain>
    </source>
</reference>
<keyword evidence="4" id="KW-1185">Reference proteome</keyword>
<dbReference type="InterPro" id="IPR010611">
    <property type="entry name" value="3D_dom"/>
</dbReference>
<gene>
    <name evidence="3" type="ORF">ACFOND_10170</name>
</gene>
<comment type="caution">
    <text evidence="3">The sequence shown here is derived from an EMBL/GenBank/DDBJ whole genome shotgun (WGS) entry which is preliminary data.</text>
</comment>
<dbReference type="Gene3D" id="2.40.40.10">
    <property type="entry name" value="RlpA-like domain"/>
    <property type="match status" value="1"/>
</dbReference>
<dbReference type="Proteomes" id="UP001595710">
    <property type="component" value="Unassembled WGS sequence"/>
</dbReference>
<feature type="chain" id="PRO_5046909833" evidence="1">
    <location>
        <begin position="21"/>
        <end position="178"/>
    </location>
</feature>